<evidence type="ECO:0000256" key="2">
    <source>
        <dbReference type="SAM" id="Phobius"/>
    </source>
</evidence>
<reference evidence="5" key="3">
    <citation type="submission" date="2025-08" db="UniProtKB">
        <authorList>
            <consortium name="RefSeq"/>
        </authorList>
    </citation>
    <scope>IDENTIFICATION</scope>
    <source>
        <strain evidence="5">CBS 342.82</strain>
    </source>
</reference>
<keyword evidence="4" id="KW-1185">Reference proteome</keyword>
<name>A0A6J3M3W0_9PEZI</name>
<keyword evidence="2" id="KW-0812">Transmembrane</keyword>
<dbReference type="CDD" id="cd07389">
    <property type="entry name" value="MPP_PhoD"/>
    <property type="match status" value="1"/>
</dbReference>
<dbReference type="Gene3D" id="3.60.21.70">
    <property type="entry name" value="PhoD-like phosphatase"/>
    <property type="match status" value="1"/>
</dbReference>
<dbReference type="PANTHER" id="PTHR43606">
    <property type="entry name" value="PHOSPHATASE, PUTATIVE (AFU_ORTHOLOGUE AFUA_6G08710)-RELATED"/>
    <property type="match status" value="1"/>
</dbReference>
<keyword evidence="2" id="KW-1133">Transmembrane helix</keyword>
<dbReference type="AlphaFoldDB" id="A0A6J3M3W0"/>
<dbReference type="InterPro" id="IPR038607">
    <property type="entry name" value="PhoD-like_sf"/>
</dbReference>
<dbReference type="InterPro" id="IPR029052">
    <property type="entry name" value="Metallo-depent_PP-like"/>
</dbReference>
<evidence type="ECO:0000313" key="5">
    <source>
        <dbReference type="RefSeq" id="XP_033459762.1"/>
    </source>
</evidence>
<dbReference type="InterPro" id="IPR052900">
    <property type="entry name" value="Phospholipid_Metab_Enz"/>
</dbReference>
<dbReference type="OrthoDB" id="2100241at2759"/>
<feature type="transmembrane region" description="Helical" evidence="2">
    <location>
        <begin position="34"/>
        <end position="52"/>
    </location>
</feature>
<reference evidence="5" key="1">
    <citation type="submission" date="2020-01" db="EMBL/GenBank/DDBJ databases">
        <authorList>
            <consortium name="DOE Joint Genome Institute"/>
            <person name="Haridas S."/>
            <person name="Albert R."/>
            <person name="Binder M."/>
            <person name="Bloem J."/>
            <person name="Labutti K."/>
            <person name="Salamov A."/>
            <person name="Andreopoulos B."/>
            <person name="Baker S.E."/>
            <person name="Barry K."/>
            <person name="Bills G."/>
            <person name="Bluhm B.H."/>
            <person name="Cannon C."/>
            <person name="Castanera R."/>
            <person name="Culley D.E."/>
            <person name="Daum C."/>
            <person name="Ezra D."/>
            <person name="Gonzalez J.B."/>
            <person name="Henrissat B."/>
            <person name="Kuo A."/>
            <person name="Liang C."/>
            <person name="Lipzen A."/>
            <person name="Lutzoni F."/>
            <person name="Magnuson J."/>
            <person name="Mondo S."/>
            <person name="Nolan M."/>
            <person name="Ohm R."/>
            <person name="Pangilinan J."/>
            <person name="Park H.-J."/>
            <person name="Ramirez L."/>
            <person name="Alfaro M."/>
            <person name="Sun H."/>
            <person name="Tritt A."/>
            <person name="Yoshinaga Y."/>
            <person name="Zwiers L.-H."/>
            <person name="Turgeon B.G."/>
            <person name="Goodwin S.B."/>
            <person name="Spatafora J.W."/>
            <person name="Crous P.W."/>
            <person name="Grigoriev I.V."/>
        </authorList>
    </citation>
    <scope>NUCLEOTIDE SEQUENCE</scope>
    <source>
        <strain evidence="5">CBS 342.82</strain>
    </source>
</reference>
<feature type="transmembrane region" description="Helical" evidence="2">
    <location>
        <begin position="125"/>
        <end position="146"/>
    </location>
</feature>
<dbReference type="SUPFAM" id="SSF56300">
    <property type="entry name" value="Metallo-dependent phosphatases"/>
    <property type="match status" value="1"/>
</dbReference>
<proteinExistence type="predicted"/>
<evidence type="ECO:0000259" key="3">
    <source>
        <dbReference type="Pfam" id="PF09423"/>
    </source>
</evidence>
<dbReference type="Proteomes" id="UP000504637">
    <property type="component" value="Unplaced"/>
</dbReference>
<protein>
    <submittedName>
        <fullName evidence="5">Alkaline phosphatase</fullName>
    </submittedName>
</protein>
<dbReference type="GeneID" id="54365433"/>
<evidence type="ECO:0000256" key="1">
    <source>
        <dbReference type="SAM" id="MobiDB-lite"/>
    </source>
</evidence>
<reference evidence="5" key="2">
    <citation type="submission" date="2020-04" db="EMBL/GenBank/DDBJ databases">
        <authorList>
            <consortium name="NCBI Genome Project"/>
        </authorList>
    </citation>
    <scope>NUCLEOTIDE SEQUENCE</scope>
    <source>
        <strain evidence="5">CBS 342.82</strain>
    </source>
</reference>
<organism evidence="5">
    <name type="scientific">Dissoconium aciculare CBS 342.82</name>
    <dbReference type="NCBI Taxonomy" id="1314786"/>
    <lineage>
        <taxon>Eukaryota</taxon>
        <taxon>Fungi</taxon>
        <taxon>Dikarya</taxon>
        <taxon>Ascomycota</taxon>
        <taxon>Pezizomycotina</taxon>
        <taxon>Dothideomycetes</taxon>
        <taxon>Dothideomycetidae</taxon>
        <taxon>Mycosphaerellales</taxon>
        <taxon>Dissoconiaceae</taxon>
        <taxon>Dissoconium</taxon>
    </lineage>
</organism>
<accession>A0A6J3M3W0</accession>
<feature type="transmembrane region" description="Helical" evidence="2">
    <location>
        <begin position="6"/>
        <end position="27"/>
    </location>
</feature>
<sequence length="667" mass="74133">MLASAWYTTLVSSVLLRAAAFVFLRWIPGHHFPPIVATLFAVYIPAFLYSWLNSSPYNVVADRVAVKTRDVKKEDAAPGVDPRYADPTVDPGQELFVEEEIVLTRKDPRPLTTLLTGLPSPSSPLYSIVSFLVNLAIVAMVMDLVYRAPLLHPVHDLSLARVGYVSDTTANILVREPDSTQLPLFLSYRWNDYDRVKSIRMSETSWKAGGRIDALSNATDFTGTFTVTGLSPDTRYEYVVSNNRTGQFTTAPKVGEVSAHSSYGNMFTFVHSSCVKLNFPYSPFAHPLSAQGFRHLNSALSSLRAQFMIFLGDFIYADVPHQHGKSLEDYRLQYRQVYASPDWAAATEHVPSWIHVYDDHEIQNDWSANTTAPFESAFDAYELYHTSVNPPPVRPKTSYFSFTQGPATFFLLDTRRYRSPNSEPDTTDPSTGVPTKSMLGAQQRADFLAWLRRPEPAGVRWKIVVSSVPFTMNWQLTGDTWAGFLAERQILLEAMWDVGAREGANAMGVVILSGDRHEFAATAFPPPPAPPPSSDKTILGLRIPARKSWPQSATVHEFSASPLNMFYLPVRTYRESTTAKASSSEDDQDQYYISDVCIKYIPDGNYKFGAVSISNERNVGEQSVLKYRLFVDGKETWGYLLTVGGVNSGAAGAGGLGLSRVKDAIWG</sequence>
<dbReference type="PANTHER" id="PTHR43606:SF2">
    <property type="entry name" value="ALKALINE PHOSPHATASE FAMILY PROTEIN (AFU_ORTHOLOGUE AFUA_5G03860)"/>
    <property type="match status" value="1"/>
</dbReference>
<dbReference type="Pfam" id="PF09423">
    <property type="entry name" value="PhoD"/>
    <property type="match status" value="1"/>
</dbReference>
<dbReference type="RefSeq" id="XP_033459762.1">
    <property type="nucleotide sequence ID" value="XM_033607634.1"/>
</dbReference>
<feature type="compositionally biased region" description="Polar residues" evidence="1">
    <location>
        <begin position="419"/>
        <end position="434"/>
    </location>
</feature>
<gene>
    <name evidence="5" type="ORF">K489DRAFT_409855</name>
</gene>
<feature type="domain" description="PhoD-like phosphatase metallophosphatase" evidence="3">
    <location>
        <begin position="291"/>
        <end position="589"/>
    </location>
</feature>
<dbReference type="InterPro" id="IPR018946">
    <property type="entry name" value="PhoD-like_MPP"/>
</dbReference>
<feature type="region of interest" description="Disordered" evidence="1">
    <location>
        <begin position="417"/>
        <end position="436"/>
    </location>
</feature>
<evidence type="ECO:0000313" key="4">
    <source>
        <dbReference type="Proteomes" id="UP000504637"/>
    </source>
</evidence>
<keyword evidence="2" id="KW-0472">Membrane</keyword>